<name>A0AAP0NKQ8_LIQFO</name>
<accession>A0AAP0NKQ8</accession>
<comment type="caution">
    <text evidence="1">The sequence shown here is derived from an EMBL/GenBank/DDBJ whole genome shotgun (WGS) entry which is preliminary data.</text>
</comment>
<dbReference type="AlphaFoldDB" id="A0AAP0NKQ8"/>
<keyword evidence="2" id="KW-1185">Reference proteome</keyword>
<sequence>MAHNYCVKRLLLVFEFNYNLPWCFYFFWQDTNAIQSNLMLSKGAHALLYQMIGSSKRFLTSGLVCRLCCFAVADGLVIKKALFSFIGGVMWNKNREQFFTLCPIMSLQRELMYLTSCVDMVVHFGTVGHPWRHFNIESG</sequence>
<organism evidence="1 2">
    <name type="scientific">Liquidambar formosana</name>
    <name type="common">Formosan gum</name>
    <dbReference type="NCBI Taxonomy" id="63359"/>
    <lineage>
        <taxon>Eukaryota</taxon>
        <taxon>Viridiplantae</taxon>
        <taxon>Streptophyta</taxon>
        <taxon>Embryophyta</taxon>
        <taxon>Tracheophyta</taxon>
        <taxon>Spermatophyta</taxon>
        <taxon>Magnoliopsida</taxon>
        <taxon>eudicotyledons</taxon>
        <taxon>Gunneridae</taxon>
        <taxon>Pentapetalae</taxon>
        <taxon>Saxifragales</taxon>
        <taxon>Altingiaceae</taxon>
        <taxon>Liquidambar</taxon>
    </lineage>
</organism>
<dbReference type="Proteomes" id="UP001415857">
    <property type="component" value="Unassembled WGS sequence"/>
</dbReference>
<proteinExistence type="predicted"/>
<gene>
    <name evidence="1" type="ORF">L1049_018129</name>
</gene>
<dbReference type="EMBL" id="JBBPBK010000012">
    <property type="protein sequence ID" value="KAK9273322.1"/>
    <property type="molecule type" value="Genomic_DNA"/>
</dbReference>
<protein>
    <submittedName>
        <fullName evidence="1">Uncharacterized protein</fullName>
    </submittedName>
</protein>
<evidence type="ECO:0000313" key="2">
    <source>
        <dbReference type="Proteomes" id="UP001415857"/>
    </source>
</evidence>
<evidence type="ECO:0000313" key="1">
    <source>
        <dbReference type="EMBL" id="KAK9273322.1"/>
    </source>
</evidence>
<reference evidence="1 2" key="1">
    <citation type="journal article" date="2024" name="Plant J.">
        <title>Genome sequences and population genomics reveal climatic adaptation and genomic divergence between two closely related sweetgum species.</title>
        <authorList>
            <person name="Xu W.Q."/>
            <person name="Ren C.Q."/>
            <person name="Zhang X.Y."/>
            <person name="Comes H.P."/>
            <person name="Liu X.H."/>
            <person name="Li Y.G."/>
            <person name="Kettle C.J."/>
            <person name="Jalonen R."/>
            <person name="Gaisberger H."/>
            <person name="Ma Y.Z."/>
            <person name="Qiu Y.X."/>
        </authorList>
    </citation>
    <scope>NUCLEOTIDE SEQUENCE [LARGE SCALE GENOMIC DNA]</scope>
    <source>
        <strain evidence="1">Hangzhou</strain>
    </source>
</reference>